<dbReference type="InterPro" id="IPR043145">
    <property type="entry name" value="Znf_ZZ_sf"/>
</dbReference>
<evidence type="ECO:0000256" key="5">
    <source>
        <dbReference type="ARBA" id="ARBA00022723"/>
    </source>
</evidence>
<evidence type="ECO:0000256" key="1">
    <source>
        <dbReference type="ARBA" id="ARBA00004116"/>
    </source>
</evidence>
<feature type="compositionally biased region" description="Polar residues" evidence="12">
    <location>
        <begin position="170"/>
        <end position="179"/>
    </location>
</feature>
<organism evidence="15 16">
    <name type="scientific">Escallonia rubra</name>
    <dbReference type="NCBI Taxonomy" id="112253"/>
    <lineage>
        <taxon>Eukaryota</taxon>
        <taxon>Viridiplantae</taxon>
        <taxon>Streptophyta</taxon>
        <taxon>Embryophyta</taxon>
        <taxon>Tracheophyta</taxon>
        <taxon>Spermatophyta</taxon>
        <taxon>Magnoliopsida</taxon>
        <taxon>eudicotyledons</taxon>
        <taxon>Gunneridae</taxon>
        <taxon>Pentapetalae</taxon>
        <taxon>asterids</taxon>
        <taxon>campanulids</taxon>
        <taxon>Escalloniales</taxon>
        <taxon>Escalloniaceae</taxon>
        <taxon>Escallonia</taxon>
    </lineage>
</organism>
<dbReference type="Pfam" id="PF16158">
    <property type="entry name" value="N_BRCA1_IG"/>
    <property type="match status" value="1"/>
</dbReference>
<evidence type="ECO:0000256" key="6">
    <source>
        <dbReference type="ARBA" id="ARBA00022771"/>
    </source>
</evidence>
<evidence type="ECO:0000256" key="11">
    <source>
        <dbReference type="PROSITE-ProRule" id="PRU00228"/>
    </source>
</evidence>
<comment type="subcellular location">
    <subcellularLocation>
        <location evidence="2">Cytoplasmic vesicle</location>
        <location evidence="2">Autophagosome</location>
    </subcellularLocation>
    <subcellularLocation>
        <location evidence="1">Vacuole</location>
    </subcellularLocation>
</comment>
<keyword evidence="9" id="KW-0072">Autophagy</keyword>
<keyword evidence="16" id="KW-1185">Reference proteome</keyword>
<dbReference type="InterPro" id="IPR000433">
    <property type="entry name" value="Znf_ZZ"/>
</dbReference>
<evidence type="ECO:0000313" key="15">
    <source>
        <dbReference type="EMBL" id="KAK2989754.1"/>
    </source>
</evidence>
<keyword evidence="6 11" id="KW-0863">Zinc-finger</keyword>
<dbReference type="Pfam" id="PF24932">
    <property type="entry name" value="UBA_NBR1_C"/>
    <property type="match status" value="2"/>
</dbReference>
<feature type="region of interest" description="Disordered" evidence="12">
    <location>
        <begin position="81"/>
        <end position="111"/>
    </location>
</feature>
<dbReference type="Pfam" id="PF00569">
    <property type="entry name" value="ZZ"/>
    <property type="match status" value="1"/>
</dbReference>
<feature type="region of interest" description="Disordered" evidence="12">
    <location>
        <begin position="170"/>
        <end position="201"/>
    </location>
</feature>
<dbReference type="GO" id="GO:0031410">
    <property type="term" value="C:cytoplasmic vesicle"/>
    <property type="evidence" value="ECO:0007669"/>
    <property type="project" value="UniProtKB-KW"/>
</dbReference>
<sequence length="810" mass="87701">VKYGETLRRFNARVVDEELELDMDGLREKILGLFKFSPSADLSVTYIDEDGDVVTLADDEDLRDVVRQSLNPLRVTVRLNGEKSGKSYARSSGSSTPMRSPRVQQPLPNLNSSVSEILKPVPEPFREVLSKLSFDLASKANSSAPGLSELVDSLSKMGLTYLNQNSNLQAGAESSTQTDAALGGMGASHSEDQGASKSEMGKSETLLDNEVMPIAGVDHGKVNSGVEGSVMPSPSSLNNNAFESASAKPVPGAFHVAVTDNEEEVKKSSANVTPVATDVPAGDKNEEVKKSVGGASANPLDYLTRCTVGGELKTKSSNSWNSMGSRFVPPPIGGCPFSGTSVAIESPVPLPQRAVPFKRSYNHCDGLGSIFHRGVRCDGCGVHPITGPRFKSKVKEDYDLCSICMGEMGNEADYIRMDRPVTYRRTVSYKGLYDPMRHSQVGPPVVPQFFKGGLKPSRPKLDSRFIQDVNVVDGTIMAPSTPFTKIWRMRNNGTIVWPKGTQLVWIGGDKLSNTHSVEVQMPADGLPVERELDIAVDFTAPMPPGRYVSYWRMALPSGQKFGQRVWVLILVDETPKDSWYDNMHGLNLNMPPANVNVDVEAMADAPEPDNLSRATELVEPIVDGQVNKDQELNFPINDTLLVGGGVSSAVLPEASARVLYPIIDFSEVAPPKVPSAAQSPTTGVPSPARPSTTVVQASAGVPSPIGSLAKGAQTSAQKASRNSDVEQNLLRELEAMGFKQVDLNKEILRRNEYDLGQSVDDLCDVAEWDPILEELKEMGFCDNEVNKRLLKKNNGSIKRVVMDLIAGEQK</sequence>
<dbReference type="SMART" id="SM00666">
    <property type="entry name" value="PB1"/>
    <property type="match status" value="1"/>
</dbReference>
<dbReference type="InterPro" id="IPR000270">
    <property type="entry name" value="PB1_dom"/>
</dbReference>
<dbReference type="EMBL" id="JAVXUO010000708">
    <property type="protein sequence ID" value="KAK2989754.1"/>
    <property type="molecule type" value="Genomic_DNA"/>
</dbReference>
<dbReference type="PROSITE" id="PS50135">
    <property type="entry name" value="ZF_ZZ_2"/>
    <property type="match status" value="1"/>
</dbReference>
<keyword evidence="4" id="KW-0926">Vacuole</keyword>
<feature type="compositionally biased region" description="Polar residues" evidence="12">
    <location>
        <begin position="96"/>
        <end position="111"/>
    </location>
</feature>
<dbReference type="GO" id="GO:0005776">
    <property type="term" value="C:autophagosome"/>
    <property type="evidence" value="ECO:0007669"/>
    <property type="project" value="UniProtKB-SubCell"/>
</dbReference>
<dbReference type="GO" id="GO:0015031">
    <property type="term" value="P:protein transport"/>
    <property type="evidence" value="ECO:0007669"/>
    <property type="project" value="UniProtKB-KW"/>
</dbReference>
<dbReference type="InterPro" id="IPR053793">
    <property type="entry name" value="PB1-like"/>
</dbReference>
<dbReference type="CDD" id="cd14947">
    <property type="entry name" value="NBR1_like"/>
    <property type="match status" value="1"/>
</dbReference>
<dbReference type="InterPro" id="IPR032350">
    <property type="entry name" value="Nbr1_FW"/>
</dbReference>
<dbReference type="Proteomes" id="UP001187471">
    <property type="component" value="Unassembled WGS sequence"/>
</dbReference>
<protein>
    <recommendedName>
        <fullName evidence="17">NBR1</fullName>
    </recommendedName>
</protein>
<dbReference type="Gene3D" id="3.10.20.90">
    <property type="entry name" value="Phosphatidylinositol 3-kinase Catalytic Subunit, Chain A, domain 1"/>
    <property type="match status" value="1"/>
</dbReference>
<evidence type="ECO:0008006" key="17">
    <source>
        <dbReference type="Google" id="ProtNLM"/>
    </source>
</evidence>
<dbReference type="InterPro" id="IPR009060">
    <property type="entry name" value="UBA-like_sf"/>
</dbReference>
<dbReference type="FunFam" id="1.10.8.10:FF:000085">
    <property type="entry name" value="protein NBR1 homolog"/>
    <property type="match status" value="1"/>
</dbReference>
<accession>A0AA88RPR0</accession>
<keyword evidence="5" id="KW-0479">Metal-binding</keyword>
<reference evidence="15" key="1">
    <citation type="submission" date="2022-12" db="EMBL/GenBank/DDBJ databases">
        <title>Draft genome assemblies for two species of Escallonia (Escalloniales).</title>
        <authorList>
            <person name="Chanderbali A."/>
            <person name="Dervinis C."/>
            <person name="Anghel I."/>
            <person name="Soltis D."/>
            <person name="Soltis P."/>
            <person name="Zapata F."/>
        </authorList>
    </citation>
    <scope>NUCLEOTIDE SEQUENCE</scope>
    <source>
        <strain evidence="15">UCBG92.1500</strain>
        <tissue evidence="15">Leaf</tissue>
    </source>
</reference>
<dbReference type="FunFam" id="2.60.40.10:FF:000199">
    <property type="entry name" value="next to BRCA1 gene 1 protein-like"/>
    <property type="match status" value="1"/>
</dbReference>
<dbReference type="PROSITE" id="PS51745">
    <property type="entry name" value="PB1"/>
    <property type="match status" value="1"/>
</dbReference>
<dbReference type="PANTHER" id="PTHR20930">
    <property type="entry name" value="OVARIAN CARCINOMA ANTIGEN CA125-RELATED"/>
    <property type="match status" value="1"/>
</dbReference>
<gene>
    <name evidence="15" type="ORF">RJ640_030247</name>
</gene>
<dbReference type="PANTHER" id="PTHR20930:SF0">
    <property type="entry name" value="PROTEIN ILRUN"/>
    <property type="match status" value="1"/>
</dbReference>
<evidence type="ECO:0000313" key="16">
    <source>
        <dbReference type="Proteomes" id="UP001187471"/>
    </source>
</evidence>
<feature type="compositionally biased region" description="Low complexity" evidence="12">
    <location>
        <begin position="86"/>
        <end position="95"/>
    </location>
</feature>
<feature type="compositionally biased region" description="Polar residues" evidence="12">
    <location>
        <begin position="676"/>
        <end position="694"/>
    </location>
</feature>
<feature type="compositionally biased region" description="Basic and acidic residues" evidence="12">
    <location>
        <begin position="189"/>
        <end position="201"/>
    </location>
</feature>
<evidence type="ECO:0000256" key="8">
    <source>
        <dbReference type="ARBA" id="ARBA00022927"/>
    </source>
</evidence>
<dbReference type="InterPro" id="IPR013783">
    <property type="entry name" value="Ig-like_fold"/>
</dbReference>
<dbReference type="GO" id="GO:0006914">
    <property type="term" value="P:autophagy"/>
    <property type="evidence" value="ECO:0007669"/>
    <property type="project" value="UniProtKB-KW"/>
</dbReference>
<dbReference type="SMART" id="SM00291">
    <property type="entry name" value="ZnF_ZZ"/>
    <property type="match status" value="1"/>
</dbReference>
<dbReference type="Pfam" id="PF00564">
    <property type="entry name" value="PB1"/>
    <property type="match status" value="1"/>
</dbReference>
<dbReference type="InterPro" id="IPR056893">
    <property type="entry name" value="UBA_Nbr1_C"/>
</dbReference>
<evidence type="ECO:0000256" key="7">
    <source>
        <dbReference type="ARBA" id="ARBA00022833"/>
    </source>
</evidence>
<feature type="domain" description="ZZ-type" evidence="13">
    <location>
        <begin position="372"/>
        <end position="422"/>
    </location>
</feature>
<dbReference type="Gene3D" id="1.10.8.10">
    <property type="entry name" value="DNA helicase RuvA subunit, C-terminal domain"/>
    <property type="match status" value="2"/>
</dbReference>
<evidence type="ECO:0000256" key="3">
    <source>
        <dbReference type="ARBA" id="ARBA00022448"/>
    </source>
</evidence>
<keyword evidence="10" id="KW-0968">Cytoplasmic vesicle</keyword>
<proteinExistence type="predicted"/>
<dbReference type="AlphaFoldDB" id="A0AA88RPR0"/>
<evidence type="ECO:0000259" key="14">
    <source>
        <dbReference type="PROSITE" id="PS51745"/>
    </source>
</evidence>
<evidence type="ECO:0000256" key="9">
    <source>
        <dbReference type="ARBA" id="ARBA00023006"/>
    </source>
</evidence>
<feature type="region of interest" description="Disordered" evidence="12">
    <location>
        <begin position="672"/>
        <end position="694"/>
    </location>
</feature>
<dbReference type="CDD" id="cd14319">
    <property type="entry name" value="UBA_NBR1"/>
    <property type="match status" value="2"/>
</dbReference>
<dbReference type="Gene3D" id="2.60.40.10">
    <property type="entry name" value="Immunoglobulins"/>
    <property type="match status" value="1"/>
</dbReference>
<feature type="non-terminal residue" evidence="15">
    <location>
        <position position="1"/>
    </location>
</feature>
<keyword evidence="7" id="KW-0862">Zinc</keyword>
<feature type="domain" description="PB1" evidence="14">
    <location>
        <begin position="1"/>
        <end position="80"/>
    </location>
</feature>
<name>A0AA88RPR0_9ASTE</name>
<evidence type="ECO:0000256" key="4">
    <source>
        <dbReference type="ARBA" id="ARBA00022554"/>
    </source>
</evidence>
<dbReference type="SUPFAM" id="SSF57850">
    <property type="entry name" value="RING/U-box"/>
    <property type="match status" value="1"/>
</dbReference>
<evidence type="ECO:0000256" key="10">
    <source>
        <dbReference type="ARBA" id="ARBA00023329"/>
    </source>
</evidence>
<dbReference type="SUPFAM" id="SSF46934">
    <property type="entry name" value="UBA-like"/>
    <property type="match status" value="1"/>
</dbReference>
<dbReference type="SUPFAM" id="SSF54277">
    <property type="entry name" value="CAD &amp; PB1 domains"/>
    <property type="match status" value="1"/>
</dbReference>
<dbReference type="CDD" id="cd06398">
    <property type="entry name" value="PB1_Joka2"/>
    <property type="match status" value="1"/>
</dbReference>
<evidence type="ECO:0000256" key="2">
    <source>
        <dbReference type="ARBA" id="ARBA00004419"/>
    </source>
</evidence>
<dbReference type="GO" id="GO:0008270">
    <property type="term" value="F:zinc ion binding"/>
    <property type="evidence" value="ECO:0007669"/>
    <property type="project" value="UniProtKB-KW"/>
</dbReference>
<dbReference type="Gene3D" id="3.30.60.90">
    <property type="match status" value="1"/>
</dbReference>
<evidence type="ECO:0000259" key="13">
    <source>
        <dbReference type="PROSITE" id="PS50135"/>
    </source>
</evidence>
<comment type="caution">
    <text evidence="15">The sequence shown here is derived from an EMBL/GenBank/DDBJ whole genome shotgun (WGS) entry which is preliminary data.</text>
</comment>
<keyword evidence="8" id="KW-0653">Protein transport</keyword>
<evidence type="ECO:0000256" key="12">
    <source>
        <dbReference type="SAM" id="MobiDB-lite"/>
    </source>
</evidence>
<keyword evidence="3" id="KW-0813">Transport</keyword>